<evidence type="ECO:0000313" key="3">
    <source>
        <dbReference type="Proteomes" id="UP000799429"/>
    </source>
</evidence>
<sequence length="155" mass="17246">MLAEIGFDAGQFSKVYWSVTVSWVRNAPWPPSDQRKLPVLPTEKLRREVQGTTQTPPLRLTSSTSSQREVPLGSCAPVLTFASFALLHRQPSSISPLSRAAFDLFEPKSSSLASSSIFSSLICLMLHCIRHHLQYEYPLIAFESLQLPILEVAGF</sequence>
<keyword evidence="3" id="KW-1185">Reference proteome</keyword>
<dbReference type="Proteomes" id="UP000799429">
    <property type="component" value="Unassembled WGS sequence"/>
</dbReference>
<comment type="caution">
    <text evidence="2">The sequence shown here is derived from an EMBL/GenBank/DDBJ whole genome shotgun (WGS) entry which is preliminary data.</text>
</comment>
<feature type="region of interest" description="Disordered" evidence="1">
    <location>
        <begin position="46"/>
        <end position="66"/>
    </location>
</feature>
<dbReference type="EMBL" id="MU006097">
    <property type="protein sequence ID" value="KAF2838083.1"/>
    <property type="molecule type" value="Genomic_DNA"/>
</dbReference>
<organism evidence="2 3">
    <name type="scientific">Patellaria atrata CBS 101060</name>
    <dbReference type="NCBI Taxonomy" id="1346257"/>
    <lineage>
        <taxon>Eukaryota</taxon>
        <taxon>Fungi</taxon>
        <taxon>Dikarya</taxon>
        <taxon>Ascomycota</taxon>
        <taxon>Pezizomycotina</taxon>
        <taxon>Dothideomycetes</taxon>
        <taxon>Dothideomycetes incertae sedis</taxon>
        <taxon>Patellariales</taxon>
        <taxon>Patellariaceae</taxon>
        <taxon>Patellaria</taxon>
    </lineage>
</organism>
<name>A0A9P4SAL1_9PEZI</name>
<reference evidence="2" key="1">
    <citation type="journal article" date="2020" name="Stud. Mycol.">
        <title>101 Dothideomycetes genomes: a test case for predicting lifestyles and emergence of pathogens.</title>
        <authorList>
            <person name="Haridas S."/>
            <person name="Albert R."/>
            <person name="Binder M."/>
            <person name="Bloem J."/>
            <person name="Labutti K."/>
            <person name="Salamov A."/>
            <person name="Andreopoulos B."/>
            <person name="Baker S."/>
            <person name="Barry K."/>
            <person name="Bills G."/>
            <person name="Bluhm B."/>
            <person name="Cannon C."/>
            <person name="Castanera R."/>
            <person name="Culley D."/>
            <person name="Daum C."/>
            <person name="Ezra D."/>
            <person name="Gonzalez J."/>
            <person name="Henrissat B."/>
            <person name="Kuo A."/>
            <person name="Liang C."/>
            <person name="Lipzen A."/>
            <person name="Lutzoni F."/>
            <person name="Magnuson J."/>
            <person name="Mondo S."/>
            <person name="Nolan M."/>
            <person name="Ohm R."/>
            <person name="Pangilinan J."/>
            <person name="Park H.-J."/>
            <person name="Ramirez L."/>
            <person name="Alfaro M."/>
            <person name="Sun H."/>
            <person name="Tritt A."/>
            <person name="Yoshinaga Y."/>
            <person name="Zwiers L.-H."/>
            <person name="Turgeon B."/>
            <person name="Goodwin S."/>
            <person name="Spatafora J."/>
            <person name="Crous P."/>
            <person name="Grigoriev I."/>
        </authorList>
    </citation>
    <scope>NUCLEOTIDE SEQUENCE</scope>
    <source>
        <strain evidence="2">CBS 101060</strain>
    </source>
</reference>
<gene>
    <name evidence="2" type="ORF">M501DRAFT_1004910</name>
</gene>
<evidence type="ECO:0000313" key="2">
    <source>
        <dbReference type="EMBL" id="KAF2838083.1"/>
    </source>
</evidence>
<proteinExistence type="predicted"/>
<evidence type="ECO:0000256" key="1">
    <source>
        <dbReference type="SAM" id="MobiDB-lite"/>
    </source>
</evidence>
<accession>A0A9P4SAL1</accession>
<protein>
    <submittedName>
        <fullName evidence="2">Uncharacterized protein</fullName>
    </submittedName>
</protein>
<dbReference type="AlphaFoldDB" id="A0A9P4SAL1"/>
<feature type="compositionally biased region" description="Low complexity" evidence="1">
    <location>
        <begin position="52"/>
        <end position="66"/>
    </location>
</feature>